<proteinExistence type="predicted"/>
<name>A0A8S5MKG6_9CAUD</name>
<organism evidence="2">
    <name type="scientific">Siphoviridae sp. ctrpg19</name>
    <dbReference type="NCBI Taxonomy" id="2826481"/>
    <lineage>
        <taxon>Viruses</taxon>
        <taxon>Duplodnaviria</taxon>
        <taxon>Heunggongvirae</taxon>
        <taxon>Uroviricota</taxon>
        <taxon>Caudoviricetes</taxon>
    </lineage>
</organism>
<feature type="coiled-coil region" evidence="1">
    <location>
        <begin position="6"/>
        <end position="47"/>
    </location>
</feature>
<reference evidence="2" key="1">
    <citation type="journal article" date="2021" name="Proc. Natl. Acad. Sci. U.S.A.">
        <title>A Catalog of Tens of Thousands of Viruses from Human Metagenomes Reveals Hidden Associations with Chronic Diseases.</title>
        <authorList>
            <person name="Tisza M.J."/>
            <person name="Buck C.B."/>
        </authorList>
    </citation>
    <scope>NUCLEOTIDE SEQUENCE</scope>
    <source>
        <strain evidence="2">Ctrpg19</strain>
    </source>
</reference>
<evidence type="ECO:0000256" key="1">
    <source>
        <dbReference type="SAM" id="Coils"/>
    </source>
</evidence>
<accession>A0A8S5MKG6</accession>
<dbReference type="EMBL" id="BK014923">
    <property type="protein sequence ID" value="DAD82704.1"/>
    <property type="molecule type" value="Genomic_DNA"/>
</dbReference>
<sequence>MAETVEKDYKQEAKNLQAEVDRLNKENEQLRAVAENATRQLQNTYALLNNITEYVITNTTRVEK</sequence>
<protein>
    <submittedName>
        <fullName evidence="2">GTPase-activating protein</fullName>
    </submittedName>
</protein>
<keyword evidence="1" id="KW-0175">Coiled coil</keyword>
<evidence type="ECO:0000313" key="2">
    <source>
        <dbReference type="EMBL" id="DAD82704.1"/>
    </source>
</evidence>